<organism evidence="14 15">
    <name type="scientific">Megasphaera stantonii</name>
    <dbReference type="NCBI Taxonomy" id="2144175"/>
    <lineage>
        <taxon>Bacteria</taxon>
        <taxon>Bacillati</taxon>
        <taxon>Bacillota</taxon>
        <taxon>Negativicutes</taxon>
        <taxon>Veillonellales</taxon>
        <taxon>Veillonellaceae</taxon>
        <taxon>Megasphaera</taxon>
    </lineage>
</organism>
<comment type="subcellular location">
    <subcellularLocation>
        <location evidence="2">Cell membrane</location>
        <topology evidence="2">Multi-pass membrane protein</topology>
    </subcellularLocation>
</comment>
<dbReference type="PIRSF" id="PIRSF006603">
    <property type="entry name" value="DinF"/>
    <property type="match status" value="1"/>
</dbReference>
<feature type="transmembrane region" description="Helical" evidence="13">
    <location>
        <begin position="393"/>
        <end position="412"/>
    </location>
</feature>
<feature type="transmembrane region" description="Helical" evidence="13">
    <location>
        <begin position="143"/>
        <end position="161"/>
    </location>
</feature>
<feature type="transmembrane region" description="Helical" evidence="13">
    <location>
        <begin position="283"/>
        <end position="307"/>
    </location>
</feature>
<dbReference type="GO" id="GO:0015297">
    <property type="term" value="F:antiporter activity"/>
    <property type="evidence" value="ECO:0007669"/>
    <property type="project" value="UniProtKB-KW"/>
</dbReference>
<dbReference type="InterPro" id="IPR048279">
    <property type="entry name" value="MdtK-like"/>
</dbReference>
<accession>A0A346B1E1</accession>
<evidence type="ECO:0000256" key="1">
    <source>
        <dbReference type="ARBA" id="ARBA00003408"/>
    </source>
</evidence>
<dbReference type="GO" id="GO:0042910">
    <property type="term" value="F:xenobiotic transmembrane transporter activity"/>
    <property type="evidence" value="ECO:0007669"/>
    <property type="project" value="InterPro"/>
</dbReference>
<dbReference type="InterPro" id="IPR050222">
    <property type="entry name" value="MATE_MdtK"/>
</dbReference>
<evidence type="ECO:0000256" key="4">
    <source>
        <dbReference type="ARBA" id="ARBA00020268"/>
    </source>
</evidence>
<dbReference type="PANTHER" id="PTHR43298">
    <property type="entry name" value="MULTIDRUG RESISTANCE PROTEIN NORM-RELATED"/>
    <property type="match status" value="1"/>
</dbReference>
<feature type="transmembrane region" description="Helical" evidence="13">
    <location>
        <begin position="358"/>
        <end position="381"/>
    </location>
</feature>
<evidence type="ECO:0000313" key="15">
    <source>
        <dbReference type="Proteomes" id="UP000254337"/>
    </source>
</evidence>
<feature type="transmembrane region" description="Helical" evidence="13">
    <location>
        <begin position="424"/>
        <end position="446"/>
    </location>
</feature>
<dbReference type="GO" id="GO:0006811">
    <property type="term" value="P:monoatomic ion transport"/>
    <property type="evidence" value="ECO:0007669"/>
    <property type="project" value="UniProtKB-KW"/>
</dbReference>
<dbReference type="InterPro" id="IPR002528">
    <property type="entry name" value="MATE_fam"/>
</dbReference>
<feature type="transmembrane region" description="Helical" evidence="13">
    <location>
        <begin position="67"/>
        <end position="90"/>
    </location>
</feature>
<evidence type="ECO:0000256" key="12">
    <source>
        <dbReference type="ARBA" id="ARBA00031636"/>
    </source>
</evidence>
<evidence type="ECO:0000256" key="13">
    <source>
        <dbReference type="SAM" id="Phobius"/>
    </source>
</evidence>
<name>A0A346B1E1_9FIRM</name>
<evidence type="ECO:0000256" key="9">
    <source>
        <dbReference type="ARBA" id="ARBA00022989"/>
    </source>
</evidence>
<feature type="transmembrane region" description="Helical" evidence="13">
    <location>
        <begin position="249"/>
        <end position="271"/>
    </location>
</feature>
<proteinExistence type="inferred from homology"/>
<dbReference type="KEGG" id="meg:DKB62_10355"/>
<evidence type="ECO:0000256" key="8">
    <source>
        <dbReference type="ARBA" id="ARBA00022692"/>
    </source>
</evidence>
<feature type="transmembrane region" description="Helical" evidence="13">
    <location>
        <begin position="102"/>
        <end position="123"/>
    </location>
</feature>
<feature type="transmembrane region" description="Helical" evidence="13">
    <location>
        <begin position="173"/>
        <end position="196"/>
    </location>
</feature>
<dbReference type="RefSeq" id="WP_107196377.1">
    <property type="nucleotide sequence ID" value="NZ_CP029462.1"/>
</dbReference>
<dbReference type="OrthoDB" id="62420at2"/>
<evidence type="ECO:0000313" key="14">
    <source>
        <dbReference type="EMBL" id="AXL21934.1"/>
    </source>
</evidence>
<evidence type="ECO:0000256" key="3">
    <source>
        <dbReference type="ARBA" id="ARBA00010199"/>
    </source>
</evidence>
<sequence length="452" mass="49300">MEQIKQEKRTRKVNMLEGSLWDKILIVALPFAFTGIMQQLFNAADIAMLGQFVGKEAMAAVGSNSPIIAMVLSLFIGVSLGANVVIARFIGKKNIHGVHAAVHTAILVALGSGVVMTILGEIAAAPLLRALSVPDEIFDMSVLYLRIFLLGMPVILLYNFESSIFRSQGDTRTPLYCLIVSGVVKFFLNLFFILVLDMSVEGVAIGTVVASTISSGLLFYFLCRSTTDIRVHLQDFHVDKRILMPMLRIGLPAGVQGMVFALSNLCIQSAINGLGPDVMAASAAAFNVEIFIFFIVNAFGQVCTTFVSQNYGARKLDRCKQVLKWCLVQDIIIGVACGAFVYAFGIPILSIFNSDAAVIAYGMIRVTYVGCLEVIESLIDVFSGAMRGYGSSLIPALITLFGICGTRIAWVYTVFSWEPDFETLMMVFPISWGVSAVILIAAYQWFVKHLRA</sequence>
<evidence type="ECO:0000256" key="7">
    <source>
        <dbReference type="ARBA" id="ARBA00022475"/>
    </source>
</evidence>
<keyword evidence="9 13" id="KW-1133">Transmembrane helix</keyword>
<dbReference type="CDD" id="cd13138">
    <property type="entry name" value="MATE_yoeA_like"/>
    <property type="match status" value="1"/>
</dbReference>
<keyword evidence="15" id="KW-1185">Reference proteome</keyword>
<feature type="transmembrane region" description="Helical" evidence="13">
    <location>
        <begin position="202"/>
        <end position="223"/>
    </location>
</feature>
<keyword evidence="8 13" id="KW-0812">Transmembrane</keyword>
<reference evidence="14 15" key="1">
    <citation type="submission" date="2018-05" db="EMBL/GenBank/DDBJ databases">
        <title>Complete genome sequence of Megasphaera sp. AJH120T, isolated from the ceca of a chicken.</title>
        <authorList>
            <person name="Maki J."/>
            <person name="Looft T."/>
        </authorList>
    </citation>
    <scope>NUCLEOTIDE SEQUENCE [LARGE SCALE GENOMIC DNA]</scope>
    <source>
        <strain evidence="14 15">AJH120</strain>
    </source>
</reference>
<feature type="transmembrane region" description="Helical" evidence="13">
    <location>
        <begin position="20"/>
        <end position="41"/>
    </location>
</feature>
<evidence type="ECO:0000256" key="11">
    <source>
        <dbReference type="ARBA" id="ARBA00023136"/>
    </source>
</evidence>
<gene>
    <name evidence="14" type="ORF">DKB62_10355</name>
</gene>
<dbReference type="Proteomes" id="UP000254337">
    <property type="component" value="Chromosome"/>
</dbReference>
<protein>
    <recommendedName>
        <fullName evidence="4">Probable multidrug resistance protein NorM</fullName>
    </recommendedName>
    <alternativeName>
        <fullName evidence="12">Multidrug-efflux transporter</fullName>
    </alternativeName>
</protein>
<keyword evidence="10" id="KW-0406">Ion transport</keyword>
<keyword evidence="6" id="KW-0050">Antiport</keyword>
<keyword evidence="7" id="KW-1003">Cell membrane</keyword>
<keyword evidence="11 13" id="KW-0472">Membrane</keyword>
<dbReference type="NCBIfam" id="TIGR00797">
    <property type="entry name" value="matE"/>
    <property type="match status" value="1"/>
</dbReference>
<dbReference type="PANTHER" id="PTHR43298:SF2">
    <property type="entry name" value="FMN_FAD EXPORTER YEEO-RELATED"/>
    <property type="match status" value="1"/>
</dbReference>
<comment type="similarity">
    <text evidence="3">Belongs to the multi antimicrobial extrusion (MATE) (TC 2.A.66.1) family.</text>
</comment>
<feature type="transmembrane region" description="Helical" evidence="13">
    <location>
        <begin position="327"/>
        <end position="352"/>
    </location>
</feature>
<evidence type="ECO:0000256" key="6">
    <source>
        <dbReference type="ARBA" id="ARBA00022449"/>
    </source>
</evidence>
<evidence type="ECO:0000256" key="2">
    <source>
        <dbReference type="ARBA" id="ARBA00004651"/>
    </source>
</evidence>
<dbReference type="GO" id="GO:0005886">
    <property type="term" value="C:plasma membrane"/>
    <property type="evidence" value="ECO:0007669"/>
    <property type="project" value="UniProtKB-SubCell"/>
</dbReference>
<keyword evidence="5" id="KW-0813">Transport</keyword>
<dbReference type="AlphaFoldDB" id="A0A346B1E1"/>
<dbReference type="Pfam" id="PF01554">
    <property type="entry name" value="MatE"/>
    <property type="match status" value="2"/>
</dbReference>
<dbReference type="EMBL" id="CP029462">
    <property type="protein sequence ID" value="AXL21934.1"/>
    <property type="molecule type" value="Genomic_DNA"/>
</dbReference>
<evidence type="ECO:0000256" key="5">
    <source>
        <dbReference type="ARBA" id="ARBA00022448"/>
    </source>
</evidence>
<evidence type="ECO:0000256" key="10">
    <source>
        <dbReference type="ARBA" id="ARBA00023065"/>
    </source>
</evidence>
<comment type="function">
    <text evidence="1">Multidrug efflux pump.</text>
</comment>